<keyword evidence="4" id="KW-1185">Reference proteome</keyword>
<dbReference type="InterPro" id="IPR029063">
    <property type="entry name" value="SAM-dependent_MTases_sf"/>
</dbReference>
<dbReference type="Gene3D" id="1.10.10.10">
    <property type="entry name" value="Winged helix-like DNA-binding domain superfamily/Winged helix DNA-binding domain"/>
    <property type="match status" value="1"/>
</dbReference>
<protein>
    <recommendedName>
        <fullName evidence="5">Methyltransferase family protein</fullName>
    </recommendedName>
</protein>
<dbReference type="PANTHER" id="PTHR45128:SF2">
    <property type="entry name" value="METHYLTRANSFERASE DOMAIN-CONTAINING PROTEIN"/>
    <property type="match status" value="1"/>
</dbReference>
<dbReference type="InterPro" id="IPR013217">
    <property type="entry name" value="Methyltransf_12"/>
</dbReference>
<dbReference type="EMBL" id="JAGINU010000001">
    <property type="protein sequence ID" value="MBP2368079.1"/>
    <property type="molecule type" value="Genomic_DNA"/>
</dbReference>
<reference evidence="3 4" key="1">
    <citation type="submission" date="2021-03" db="EMBL/GenBank/DDBJ databases">
        <title>Sequencing the genomes of 1000 actinobacteria strains.</title>
        <authorList>
            <person name="Klenk H.-P."/>
        </authorList>
    </citation>
    <scope>NUCLEOTIDE SEQUENCE [LARGE SCALE GENOMIC DNA]</scope>
    <source>
        <strain evidence="3 4">DSM 45256</strain>
    </source>
</reference>
<evidence type="ECO:0000259" key="2">
    <source>
        <dbReference type="Pfam" id="PF21320"/>
    </source>
</evidence>
<dbReference type="Pfam" id="PF08242">
    <property type="entry name" value="Methyltransf_12"/>
    <property type="match status" value="1"/>
</dbReference>
<organism evidence="3 4">
    <name type="scientific">Pseudonocardia parietis</name>
    <dbReference type="NCBI Taxonomy" id="570936"/>
    <lineage>
        <taxon>Bacteria</taxon>
        <taxon>Bacillati</taxon>
        <taxon>Actinomycetota</taxon>
        <taxon>Actinomycetes</taxon>
        <taxon>Pseudonocardiales</taxon>
        <taxon>Pseudonocardiaceae</taxon>
        <taxon>Pseudonocardia</taxon>
    </lineage>
</organism>
<dbReference type="CDD" id="cd02440">
    <property type="entry name" value="AdoMet_MTases"/>
    <property type="match status" value="1"/>
</dbReference>
<evidence type="ECO:0000259" key="1">
    <source>
        <dbReference type="Pfam" id="PF08242"/>
    </source>
</evidence>
<dbReference type="Proteomes" id="UP001519295">
    <property type="component" value="Unassembled WGS sequence"/>
</dbReference>
<comment type="caution">
    <text evidence="3">The sequence shown here is derived from an EMBL/GenBank/DDBJ whole genome shotgun (WGS) entry which is preliminary data.</text>
</comment>
<feature type="domain" description="S-adenosylmethionine-dependent methyltransferase Rv2258c-like winged HTH" evidence="2">
    <location>
        <begin position="45"/>
        <end position="104"/>
    </location>
</feature>
<dbReference type="Pfam" id="PF21320">
    <property type="entry name" value="WHD_Rv2258c"/>
    <property type="match status" value="1"/>
</dbReference>
<dbReference type="SUPFAM" id="SSF53335">
    <property type="entry name" value="S-adenosyl-L-methionine-dependent methyltransferases"/>
    <property type="match status" value="1"/>
</dbReference>
<dbReference type="InterPro" id="IPR036390">
    <property type="entry name" value="WH_DNA-bd_sf"/>
</dbReference>
<feature type="domain" description="Methyltransferase type 12" evidence="1">
    <location>
        <begin position="192"/>
        <end position="285"/>
    </location>
</feature>
<accession>A0ABS4VX52</accession>
<gene>
    <name evidence="3" type="ORF">JOF36_003775</name>
</gene>
<dbReference type="RefSeq" id="WP_307862457.1">
    <property type="nucleotide sequence ID" value="NZ_JAGINU010000001.1"/>
</dbReference>
<dbReference type="InterPro" id="IPR036388">
    <property type="entry name" value="WH-like_DNA-bd_sf"/>
</dbReference>
<evidence type="ECO:0000313" key="3">
    <source>
        <dbReference type="EMBL" id="MBP2368079.1"/>
    </source>
</evidence>
<dbReference type="PANTHER" id="PTHR45128">
    <property type="entry name" value="METHYLTRANSFERASE TYPE 11"/>
    <property type="match status" value="1"/>
</dbReference>
<sequence>MTTQTTPTTQTTTPTDTPVIDDARLDALLGRFVGDLGATVGAAGIVIGHRLGLFRALAQGPATPEELAERTGTEPRPVTEWLRSQAAGGYVTHEAGRFSLDAEQTLALAEPDGPLYLPGAFVLALGSMRAEPRITESFRSGSGMGWHEHHDDVFAGCESFFRPGYVANLTSSWLPALDGVVERLTAGASVADVGCGHGSSSVLLAREFPRSVVHGSDYHAGSVDVARRRAADAGVADNTRFEVAGADSFSGTGYDLVTFFDCLHDMGDPAAAARHVRSALKPDGTWMIVEPLAADDPADNLNPVGRIYY</sequence>
<evidence type="ECO:0008006" key="5">
    <source>
        <dbReference type="Google" id="ProtNLM"/>
    </source>
</evidence>
<evidence type="ECO:0000313" key="4">
    <source>
        <dbReference type="Proteomes" id="UP001519295"/>
    </source>
</evidence>
<dbReference type="Gene3D" id="3.40.50.150">
    <property type="entry name" value="Vaccinia Virus protein VP39"/>
    <property type="match status" value="1"/>
</dbReference>
<dbReference type="InterPro" id="IPR048711">
    <property type="entry name" value="WHD_Rv2258c"/>
</dbReference>
<name>A0ABS4VX52_9PSEU</name>
<dbReference type="SUPFAM" id="SSF46785">
    <property type="entry name" value="Winged helix' DNA-binding domain"/>
    <property type="match status" value="1"/>
</dbReference>
<proteinExistence type="predicted"/>
<dbReference type="InterPro" id="IPR053173">
    <property type="entry name" value="SAM-binding_MTase"/>
</dbReference>